<reference evidence="1 2" key="1">
    <citation type="journal article" date="2020" name="Front. Microbiol.">
        <title>Phenotypic and Genetic Characterization of the Cheese Ripening Yeast Geotrichum candidum.</title>
        <authorList>
            <person name="Perkins V."/>
            <person name="Vignola S."/>
            <person name="Lessard M.H."/>
            <person name="Plante P.L."/>
            <person name="Corbeil J."/>
            <person name="Dugat-Bony E."/>
            <person name="Frenette M."/>
            <person name="Labrie S."/>
        </authorList>
    </citation>
    <scope>NUCLEOTIDE SEQUENCE [LARGE SCALE GENOMIC DNA]</scope>
    <source>
        <strain evidence="1 2">LMA-1147</strain>
    </source>
</reference>
<proteinExistence type="predicted"/>
<organism evidence="1 2">
    <name type="scientific">Geotrichum galactomycetum</name>
    <dbReference type="NCBI Taxonomy" id="27317"/>
    <lineage>
        <taxon>Eukaryota</taxon>
        <taxon>Fungi</taxon>
        <taxon>Dikarya</taxon>
        <taxon>Ascomycota</taxon>
        <taxon>Saccharomycotina</taxon>
        <taxon>Dipodascomycetes</taxon>
        <taxon>Dipodascales</taxon>
        <taxon>Dipodascaceae</taxon>
        <taxon>Geotrichum</taxon>
    </lineage>
</organism>
<evidence type="ECO:0000313" key="1">
    <source>
        <dbReference type="EMBL" id="KAF5093877.1"/>
    </source>
</evidence>
<sequence length="418" mass="43854">MIQACIDLKFVVFADEIDLKAHMVESHPGLYGNVKTARSLNVDFQSQLSTVDSRSTSSGSNNNNNNKRNKPRGDESSAEASSSLLTSQSNAFPALGGASGAKRGQFSSLSASFGQRNAAAASASPAESPAEIAKRRLDERVRNATNYDASKFAQFTDLLALFTNTKIDAAKLISEIKRLVPELGSPDMLEAVIGDLVKVYSNKPAKAHALKKVLEEVHLKSQFPSLGSKSAFGGLPTASGAWVSSSGAAGHVGGISSGQSREAAFPSLPSRTPIPSSKGKGQRVIIPGSTSAPVSRNNSVNFSTLSGSSLRGATTVKRASPSTSSINLSYANGSSSNNSSKSSSSSRLNANDFPSLPVAKPARISSPMQLKPREVDVDDGLTILRPSRDNQAGIDGSGSNNNNKKGKGRKKELLFHFN</sequence>
<evidence type="ECO:0000313" key="2">
    <source>
        <dbReference type="Proteomes" id="UP000744676"/>
    </source>
</evidence>
<accession>A0ACB6V075</accession>
<keyword evidence="2" id="KW-1185">Reference proteome</keyword>
<comment type="caution">
    <text evidence="1">The sequence shown here is derived from an EMBL/GenBank/DDBJ whole genome shotgun (WGS) entry which is preliminary data.</text>
</comment>
<name>A0ACB6V075_9ASCO</name>
<gene>
    <name evidence="1" type="ORF">D0Z00_003804</name>
</gene>
<protein>
    <submittedName>
        <fullName evidence="1">Uncharacterized protein</fullName>
    </submittedName>
</protein>
<dbReference type="EMBL" id="QVQA01000198">
    <property type="protein sequence ID" value="KAF5093877.1"/>
    <property type="molecule type" value="Genomic_DNA"/>
</dbReference>
<dbReference type="Proteomes" id="UP000744676">
    <property type="component" value="Unassembled WGS sequence"/>
</dbReference>